<dbReference type="EC" id="6.3.4.15" evidence="5"/>
<dbReference type="NCBIfam" id="TIGR00121">
    <property type="entry name" value="birA_ligase"/>
    <property type="match status" value="1"/>
</dbReference>
<evidence type="ECO:0000256" key="3">
    <source>
        <dbReference type="ARBA" id="ARBA00022840"/>
    </source>
</evidence>
<evidence type="ECO:0000256" key="5">
    <source>
        <dbReference type="ARBA" id="ARBA00024227"/>
    </source>
</evidence>
<dbReference type="InterPro" id="IPR004143">
    <property type="entry name" value="BPL_LPL_catalytic"/>
</dbReference>
<dbReference type="InterPro" id="IPR004408">
    <property type="entry name" value="Biotin_CoA_COase_ligase"/>
</dbReference>
<accession>A0ABT6Q9C6</accession>
<dbReference type="Gene3D" id="2.30.30.100">
    <property type="match status" value="1"/>
</dbReference>
<dbReference type="RefSeq" id="WP_281463113.1">
    <property type="nucleotide sequence ID" value="NZ_JASBAN010000001.1"/>
</dbReference>
<evidence type="ECO:0000256" key="1">
    <source>
        <dbReference type="ARBA" id="ARBA00022598"/>
    </source>
</evidence>
<keyword evidence="4" id="KW-0092">Biotin</keyword>
<keyword evidence="2" id="KW-0547">Nucleotide-binding</keyword>
<keyword evidence="9" id="KW-1185">Reference proteome</keyword>
<evidence type="ECO:0000313" key="8">
    <source>
        <dbReference type="EMBL" id="MDI2113515.1"/>
    </source>
</evidence>
<keyword evidence="3" id="KW-0067">ATP-binding</keyword>
<dbReference type="PANTHER" id="PTHR12835">
    <property type="entry name" value="BIOTIN PROTEIN LIGASE"/>
    <property type="match status" value="1"/>
</dbReference>
<proteinExistence type="predicted"/>
<organism evidence="8 9">
    <name type="scientific">Commensalibacter nepenthis</name>
    <dbReference type="NCBI Taxonomy" id="3043872"/>
    <lineage>
        <taxon>Bacteria</taxon>
        <taxon>Pseudomonadati</taxon>
        <taxon>Pseudomonadota</taxon>
        <taxon>Alphaproteobacteria</taxon>
        <taxon>Acetobacterales</taxon>
        <taxon>Acetobacteraceae</taxon>
    </lineage>
</organism>
<evidence type="ECO:0000256" key="2">
    <source>
        <dbReference type="ARBA" id="ARBA00022741"/>
    </source>
</evidence>
<evidence type="ECO:0000259" key="7">
    <source>
        <dbReference type="PROSITE" id="PS51733"/>
    </source>
</evidence>
<sequence length="253" mass="28308">MDNKITWQVEHYPTLPSTNDYCIEQARLKKKTNLAVLTDSQTAPRGSRGREWIEPTGNLALSFLYWPSFSVEKVGWLPFISSLALFDAVTELCGSYSDLRIKWPNDLLFQNKKIAGILIESHVEYPDILEWLVIGIGLNICFAPVVVGREIGCLRDFIGGDLPSSSLVAQKISEYLAFWIDCLCQGKEALIRKSWLKKGLPLGSSLTVTSGNKKYIGIYKGIDEKGFLLLQTETELKHLSAGELFCLDQSGNK</sequence>
<dbReference type="Pfam" id="PF02237">
    <property type="entry name" value="BPL_C"/>
    <property type="match status" value="1"/>
</dbReference>
<name>A0ABT6Q9C6_9PROT</name>
<protein>
    <recommendedName>
        <fullName evidence="5">biotin--[biotin carboxyl-carrier protein] ligase</fullName>
        <ecNumber evidence="5">6.3.4.15</ecNumber>
    </recommendedName>
</protein>
<evidence type="ECO:0000256" key="4">
    <source>
        <dbReference type="ARBA" id="ARBA00023267"/>
    </source>
</evidence>
<dbReference type="SUPFAM" id="SSF55681">
    <property type="entry name" value="Class II aaRS and biotin synthetases"/>
    <property type="match status" value="1"/>
</dbReference>
<evidence type="ECO:0000313" key="9">
    <source>
        <dbReference type="Proteomes" id="UP001431775"/>
    </source>
</evidence>
<keyword evidence="1 8" id="KW-0436">Ligase</keyword>
<comment type="caution">
    <text evidence="8">The sequence shown here is derived from an EMBL/GenBank/DDBJ whole genome shotgun (WGS) entry which is preliminary data.</text>
</comment>
<feature type="domain" description="BPL/LPL catalytic" evidence="7">
    <location>
        <begin position="1"/>
        <end position="184"/>
    </location>
</feature>
<comment type="catalytic activity">
    <reaction evidence="6">
        <text>biotin + L-lysyl-[protein] + ATP = N(6)-biotinyl-L-lysyl-[protein] + AMP + diphosphate + H(+)</text>
        <dbReference type="Rhea" id="RHEA:11756"/>
        <dbReference type="Rhea" id="RHEA-COMP:9752"/>
        <dbReference type="Rhea" id="RHEA-COMP:10505"/>
        <dbReference type="ChEBI" id="CHEBI:15378"/>
        <dbReference type="ChEBI" id="CHEBI:29969"/>
        <dbReference type="ChEBI" id="CHEBI:30616"/>
        <dbReference type="ChEBI" id="CHEBI:33019"/>
        <dbReference type="ChEBI" id="CHEBI:57586"/>
        <dbReference type="ChEBI" id="CHEBI:83144"/>
        <dbReference type="ChEBI" id="CHEBI:456215"/>
        <dbReference type="EC" id="6.3.4.15"/>
    </reaction>
</comment>
<dbReference type="InterPro" id="IPR003142">
    <property type="entry name" value="BPL_C"/>
</dbReference>
<dbReference type="GO" id="GO:0004077">
    <property type="term" value="F:biotin--[biotin carboxyl-carrier protein] ligase activity"/>
    <property type="evidence" value="ECO:0007669"/>
    <property type="project" value="UniProtKB-EC"/>
</dbReference>
<dbReference type="EMBL" id="JASBAN010000001">
    <property type="protein sequence ID" value="MDI2113515.1"/>
    <property type="molecule type" value="Genomic_DNA"/>
</dbReference>
<dbReference type="Pfam" id="PF03099">
    <property type="entry name" value="BPL_LplA_LipB"/>
    <property type="match status" value="1"/>
</dbReference>
<reference evidence="8" key="1">
    <citation type="submission" date="2023-05" db="EMBL/GenBank/DDBJ databases">
        <title>Whole genome sequence of Commensalibacter sp.</title>
        <authorList>
            <person name="Charoenyingcharoen P."/>
            <person name="Yukphan P."/>
        </authorList>
    </citation>
    <scope>NUCLEOTIDE SEQUENCE</scope>
    <source>
        <strain evidence="8">TBRC 10068</strain>
    </source>
</reference>
<dbReference type="PROSITE" id="PS51733">
    <property type="entry name" value="BPL_LPL_CATALYTIC"/>
    <property type="match status" value="1"/>
</dbReference>
<gene>
    <name evidence="8" type="ORF">QJV33_09570</name>
</gene>
<dbReference type="InterPro" id="IPR045864">
    <property type="entry name" value="aa-tRNA-synth_II/BPL/LPL"/>
</dbReference>
<dbReference type="SUPFAM" id="SSF50037">
    <property type="entry name" value="C-terminal domain of transcriptional repressors"/>
    <property type="match status" value="1"/>
</dbReference>
<dbReference type="Gene3D" id="3.30.930.10">
    <property type="entry name" value="Bira Bifunctional Protein, Domain 2"/>
    <property type="match status" value="1"/>
</dbReference>
<dbReference type="CDD" id="cd16442">
    <property type="entry name" value="BPL"/>
    <property type="match status" value="1"/>
</dbReference>
<dbReference type="InterPro" id="IPR008988">
    <property type="entry name" value="Transcriptional_repressor_C"/>
</dbReference>
<dbReference type="Proteomes" id="UP001431775">
    <property type="component" value="Unassembled WGS sequence"/>
</dbReference>
<dbReference type="PANTHER" id="PTHR12835:SF5">
    <property type="entry name" value="BIOTIN--PROTEIN LIGASE"/>
    <property type="match status" value="1"/>
</dbReference>
<evidence type="ECO:0000256" key="6">
    <source>
        <dbReference type="ARBA" id="ARBA00047846"/>
    </source>
</evidence>